<evidence type="ECO:0000256" key="1">
    <source>
        <dbReference type="ARBA" id="ARBA00022553"/>
    </source>
</evidence>
<reference evidence="4 5" key="1">
    <citation type="submission" date="2023-03" db="EMBL/GenBank/DDBJ databases">
        <title>Host association and intracellularity evolved multiple times independently in the Rickettsiales.</title>
        <authorList>
            <person name="Castelli M."/>
            <person name="Nardi T."/>
            <person name="Gammuto L."/>
            <person name="Bellinzona G."/>
            <person name="Sabaneyeva E."/>
            <person name="Potekhin A."/>
            <person name="Serra V."/>
            <person name="Petroni G."/>
            <person name="Sassera D."/>
        </authorList>
    </citation>
    <scope>NUCLEOTIDE SEQUENCE [LARGE SCALE GENOMIC DNA]</scope>
    <source>
        <strain evidence="4 5">Sr 2-6</strain>
    </source>
</reference>
<protein>
    <submittedName>
        <fullName evidence="4">PleD-like response regulator</fullName>
    </submittedName>
</protein>
<dbReference type="SMART" id="SM00448">
    <property type="entry name" value="REC"/>
    <property type="match status" value="1"/>
</dbReference>
<feature type="domain" description="Response regulatory" evidence="3">
    <location>
        <begin position="6"/>
        <end position="125"/>
    </location>
</feature>
<feature type="modified residue" description="4-aspartylphosphate" evidence="2">
    <location>
        <position position="58"/>
    </location>
</feature>
<evidence type="ECO:0000259" key="3">
    <source>
        <dbReference type="PROSITE" id="PS50110"/>
    </source>
</evidence>
<dbReference type="Pfam" id="PF00072">
    <property type="entry name" value="Response_reg"/>
    <property type="match status" value="1"/>
</dbReference>
<dbReference type="InterPro" id="IPR050595">
    <property type="entry name" value="Bact_response_regulator"/>
</dbReference>
<keyword evidence="1 2" id="KW-0597">Phosphoprotein</keyword>
<dbReference type="PANTHER" id="PTHR44591">
    <property type="entry name" value="STRESS RESPONSE REGULATOR PROTEIN 1"/>
    <property type="match status" value="1"/>
</dbReference>
<comment type="caution">
    <text evidence="4">The sequence shown here is derived from an EMBL/GenBank/DDBJ whole genome shotgun (WGS) entry which is preliminary data.</text>
</comment>
<evidence type="ECO:0000313" key="4">
    <source>
        <dbReference type="EMBL" id="MEA0971246.1"/>
    </source>
</evidence>
<keyword evidence="5" id="KW-1185">Reference proteome</keyword>
<gene>
    <name evidence="4" type="ORF">Megvenef_01219</name>
</gene>
<dbReference type="PANTHER" id="PTHR44591:SF3">
    <property type="entry name" value="RESPONSE REGULATORY DOMAIN-CONTAINING PROTEIN"/>
    <property type="match status" value="1"/>
</dbReference>
<organism evidence="4 5">
    <name type="scientific">Candidatus Megaera venefica</name>
    <dbReference type="NCBI Taxonomy" id="2055910"/>
    <lineage>
        <taxon>Bacteria</taxon>
        <taxon>Pseudomonadati</taxon>
        <taxon>Pseudomonadota</taxon>
        <taxon>Alphaproteobacteria</taxon>
        <taxon>Rickettsiales</taxon>
        <taxon>Rickettsiaceae</taxon>
        <taxon>Candidatus Megaera</taxon>
    </lineage>
</organism>
<name>A0ABU5NDM6_9RICK</name>
<accession>A0ABU5NDM6</accession>
<dbReference type="EMBL" id="JARJFB010000100">
    <property type="protein sequence ID" value="MEA0971246.1"/>
    <property type="molecule type" value="Genomic_DNA"/>
</dbReference>
<dbReference type="Gene3D" id="3.40.50.2300">
    <property type="match status" value="1"/>
</dbReference>
<dbReference type="InterPro" id="IPR001789">
    <property type="entry name" value="Sig_transdc_resp-reg_receiver"/>
</dbReference>
<proteinExistence type="predicted"/>
<dbReference type="SUPFAM" id="SSF52172">
    <property type="entry name" value="CheY-like"/>
    <property type="match status" value="1"/>
</dbReference>
<dbReference type="RefSeq" id="WP_322777149.1">
    <property type="nucleotide sequence ID" value="NZ_JARJFB010000100.1"/>
</dbReference>
<evidence type="ECO:0000313" key="5">
    <source>
        <dbReference type="Proteomes" id="UP001291687"/>
    </source>
</evidence>
<evidence type="ECO:0000256" key="2">
    <source>
        <dbReference type="PROSITE-ProRule" id="PRU00169"/>
    </source>
</evidence>
<dbReference type="Proteomes" id="UP001291687">
    <property type="component" value="Unassembled WGS sequence"/>
</dbReference>
<dbReference type="InterPro" id="IPR011006">
    <property type="entry name" value="CheY-like_superfamily"/>
</dbReference>
<sequence>MKKRNLILFVDDEKICHTLVELIIPNFTDYKLVSAYSGNEAIELAKRYAGSIALVLSDIMLPDINGYEVYSKLKEDERFANVPFIFQSGLVSQEEELKKHVKTNVKLLYKPYKQSELLASINEALNELT</sequence>
<dbReference type="PROSITE" id="PS50110">
    <property type="entry name" value="RESPONSE_REGULATORY"/>
    <property type="match status" value="1"/>
</dbReference>